<dbReference type="Proteomes" id="UP000314982">
    <property type="component" value="Unassembled WGS sequence"/>
</dbReference>
<dbReference type="AlphaFoldDB" id="A0A4W5MH12"/>
<proteinExistence type="predicted"/>
<accession>A0A4W5MH12</accession>
<sequence length="120" mass="13807">METLVYETACELSLTLRDLQHLSDIDKLRLLMKNSSAERYVKDVFQWMVPFLHRCEKQIGGASEALLREYLVTLSRQDLSLPLAVFQHSRPDVSIHTPHTHRAVPCRVKVFQPGGLQDVH</sequence>
<reference evidence="1" key="3">
    <citation type="submission" date="2025-09" db="UniProtKB">
        <authorList>
            <consortium name="Ensembl"/>
        </authorList>
    </citation>
    <scope>IDENTIFICATION</scope>
</reference>
<protein>
    <submittedName>
        <fullName evidence="1">Uncharacterized protein</fullName>
    </submittedName>
</protein>
<reference evidence="2" key="1">
    <citation type="submission" date="2018-06" db="EMBL/GenBank/DDBJ databases">
        <title>Genome assembly of Danube salmon.</title>
        <authorList>
            <person name="Macqueen D.J."/>
            <person name="Gundappa M.K."/>
        </authorList>
    </citation>
    <scope>NUCLEOTIDE SEQUENCE [LARGE SCALE GENOMIC DNA]</scope>
</reference>
<dbReference type="GO" id="GO:0070939">
    <property type="term" value="C:Dsl1/NZR complex"/>
    <property type="evidence" value="ECO:0007669"/>
    <property type="project" value="TreeGrafter"/>
</dbReference>
<keyword evidence="2" id="KW-1185">Reference proteome</keyword>
<dbReference type="PANTHER" id="PTHR15922">
    <property type="entry name" value="NEUROBLASTOMA-AMPLIFIED SEQUENCE"/>
    <property type="match status" value="1"/>
</dbReference>
<dbReference type="GeneTree" id="ENSGT00390000012474"/>
<name>A0A4W5MH12_9TELE</name>
<dbReference type="GO" id="GO:0006890">
    <property type="term" value="P:retrograde vesicle-mediated transport, Golgi to endoplasmic reticulum"/>
    <property type="evidence" value="ECO:0007669"/>
    <property type="project" value="TreeGrafter"/>
</dbReference>
<dbReference type="PANTHER" id="PTHR15922:SF2">
    <property type="entry name" value="NBAS SUBUNIT OF NRZ TETHERING COMPLEX"/>
    <property type="match status" value="1"/>
</dbReference>
<dbReference type="GO" id="GO:0000149">
    <property type="term" value="F:SNARE binding"/>
    <property type="evidence" value="ECO:0007669"/>
    <property type="project" value="TreeGrafter"/>
</dbReference>
<dbReference type="Ensembl" id="ENSHHUT00000038613.1">
    <property type="protein sequence ID" value="ENSHHUP00000037133.1"/>
    <property type="gene ID" value="ENSHHUG00000023274.1"/>
</dbReference>
<evidence type="ECO:0000313" key="2">
    <source>
        <dbReference type="Proteomes" id="UP000314982"/>
    </source>
</evidence>
<reference evidence="1" key="2">
    <citation type="submission" date="2025-08" db="UniProtKB">
        <authorList>
            <consortium name="Ensembl"/>
        </authorList>
    </citation>
    <scope>IDENTIFICATION</scope>
</reference>
<organism evidence="1 2">
    <name type="scientific">Hucho hucho</name>
    <name type="common">huchen</name>
    <dbReference type="NCBI Taxonomy" id="62062"/>
    <lineage>
        <taxon>Eukaryota</taxon>
        <taxon>Metazoa</taxon>
        <taxon>Chordata</taxon>
        <taxon>Craniata</taxon>
        <taxon>Vertebrata</taxon>
        <taxon>Euteleostomi</taxon>
        <taxon>Actinopterygii</taxon>
        <taxon>Neopterygii</taxon>
        <taxon>Teleostei</taxon>
        <taxon>Protacanthopterygii</taxon>
        <taxon>Salmoniformes</taxon>
        <taxon>Salmonidae</taxon>
        <taxon>Salmoninae</taxon>
        <taxon>Hucho</taxon>
    </lineage>
</organism>
<evidence type="ECO:0000313" key="1">
    <source>
        <dbReference type="Ensembl" id="ENSHHUP00000037133.1"/>
    </source>
</evidence>